<dbReference type="Proteomes" id="UP001365542">
    <property type="component" value="Unassembled WGS sequence"/>
</dbReference>
<organism evidence="2 3">
    <name type="scientific">Orbilia ellipsospora</name>
    <dbReference type="NCBI Taxonomy" id="2528407"/>
    <lineage>
        <taxon>Eukaryota</taxon>
        <taxon>Fungi</taxon>
        <taxon>Dikarya</taxon>
        <taxon>Ascomycota</taxon>
        <taxon>Pezizomycotina</taxon>
        <taxon>Orbiliomycetes</taxon>
        <taxon>Orbiliales</taxon>
        <taxon>Orbiliaceae</taxon>
        <taxon>Orbilia</taxon>
    </lineage>
</organism>
<protein>
    <submittedName>
        <fullName evidence="2">Uncharacterized protein</fullName>
    </submittedName>
</protein>
<gene>
    <name evidence="2" type="ORF">TWF694_004294</name>
</gene>
<comment type="caution">
    <text evidence="2">The sequence shown here is derived from an EMBL/GenBank/DDBJ whole genome shotgun (WGS) entry which is preliminary data.</text>
</comment>
<keyword evidence="1" id="KW-0732">Signal</keyword>
<proteinExistence type="predicted"/>
<name>A0AAV9WYU5_9PEZI</name>
<dbReference type="EMBL" id="JAVHJO010000014">
    <property type="protein sequence ID" value="KAK6529076.1"/>
    <property type="molecule type" value="Genomic_DNA"/>
</dbReference>
<accession>A0AAV9WYU5</accession>
<evidence type="ECO:0000256" key="1">
    <source>
        <dbReference type="SAM" id="SignalP"/>
    </source>
</evidence>
<dbReference type="AlphaFoldDB" id="A0AAV9WYU5"/>
<keyword evidence="3" id="KW-1185">Reference proteome</keyword>
<feature type="signal peptide" evidence="1">
    <location>
        <begin position="1"/>
        <end position="32"/>
    </location>
</feature>
<reference evidence="2 3" key="1">
    <citation type="submission" date="2019-10" db="EMBL/GenBank/DDBJ databases">
        <authorList>
            <person name="Palmer J.M."/>
        </authorList>
    </citation>
    <scope>NUCLEOTIDE SEQUENCE [LARGE SCALE GENOMIC DNA]</scope>
    <source>
        <strain evidence="2 3">TWF694</strain>
    </source>
</reference>
<feature type="chain" id="PRO_5043395962" evidence="1">
    <location>
        <begin position="33"/>
        <end position="462"/>
    </location>
</feature>
<evidence type="ECO:0000313" key="2">
    <source>
        <dbReference type="EMBL" id="KAK6529076.1"/>
    </source>
</evidence>
<evidence type="ECO:0000313" key="3">
    <source>
        <dbReference type="Proteomes" id="UP001365542"/>
    </source>
</evidence>
<sequence>MWFYGNGSSIFSSFVFTSVVFLILSPENVAKAQPEEYKEQWGIVLERTLDAYISNNTRSVRKCRQILADLSRGAYGNYPLGWSSLSRIMRQMGQGEESEEAFEEGREAWEVVPPMSLLDINDALHAELIRLRKVVQDVIDGKEKPPEEVEPDPYENPFAHTIQYYEEQALVGPKGKLLPTEPLQIYTNLAGKEAIVRIDELFAFNDNLIPQRTNLREGFFWFYGRPGPILKMSVLGLLSDFVDSMSRGGEWNDWFWGIREFVMWLWVIPDEVRITDTSQTSNSDISYDSDIEYETVLPERRDYRIDGKEAFLSGLRELFEALSTLISDYEELVVNTFKPPLIKSHPEVSIAYDLARQQFRIMMFFYETITKLLEAVEEMPPLISKWVEPTKVQVVYAYKNGILKKFGRFAEDIDEEYFANFQQHLNAPSTNVLPLVETQEEEEGTRVSTMSTIILPHPRINR</sequence>